<dbReference type="EMBL" id="JAVRRG010000098">
    <property type="protein sequence ID" value="KAK5086200.1"/>
    <property type="molecule type" value="Genomic_DNA"/>
</dbReference>
<evidence type="ECO:0000256" key="1">
    <source>
        <dbReference type="SAM" id="MobiDB-lite"/>
    </source>
</evidence>
<feature type="compositionally biased region" description="Polar residues" evidence="1">
    <location>
        <begin position="105"/>
        <end position="127"/>
    </location>
</feature>
<feature type="region of interest" description="Disordered" evidence="1">
    <location>
        <begin position="229"/>
        <end position="250"/>
    </location>
</feature>
<feature type="compositionally biased region" description="Basic and acidic residues" evidence="1">
    <location>
        <begin position="150"/>
        <end position="164"/>
    </location>
</feature>
<evidence type="ECO:0000313" key="2">
    <source>
        <dbReference type="EMBL" id="KAK5086200.1"/>
    </source>
</evidence>
<feature type="compositionally biased region" description="Basic and acidic residues" evidence="1">
    <location>
        <begin position="49"/>
        <end position="65"/>
    </location>
</feature>
<feature type="compositionally biased region" description="Basic residues" evidence="1">
    <location>
        <begin position="71"/>
        <end position="82"/>
    </location>
</feature>
<feature type="compositionally biased region" description="Polar residues" evidence="1">
    <location>
        <begin position="138"/>
        <end position="147"/>
    </location>
</feature>
<protein>
    <submittedName>
        <fullName evidence="2">Uncharacterized protein</fullName>
    </submittedName>
</protein>
<gene>
    <name evidence="2" type="ORF">LTR24_006985</name>
</gene>
<dbReference type="Proteomes" id="UP001345013">
    <property type="component" value="Unassembled WGS sequence"/>
</dbReference>
<accession>A0ABR0K4U4</accession>
<organism evidence="2 3">
    <name type="scientific">Lithohypha guttulata</name>
    <dbReference type="NCBI Taxonomy" id="1690604"/>
    <lineage>
        <taxon>Eukaryota</taxon>
        <taxon>Fungi</taxon>
        <taxon>Dikarya</taxon>
        <taxon>Ascomycota</taxon>
        <taxon>Pezizomycotina</taxon>
        <taxon>Eurotiomycetes</taxon>
        <taxon>Chaetothyriomycetidae</taxon>
        <taxon>Chaetothyriales</taxon>
        <taxon>Trichomeriaceae</taxon>
        <taxon>Lithohypha</taxon>
    </lineage>
</organism>
<comment type="caution">
    <text evidence="2">The sequence shown here is derived from an EMBL/GenBank/DDBJ whole genome shotgun (WGS) entry which is preliminary data.</text>
</comment>
<name>A0ABR0K4U4_9EURO</name>
<reference evidence="2 3" key="1">
    <citation type="submission" date="2023-08" db="EMBL/GenBank/DDBJ databases">
        <title>Black Yeasts Isolated from many extreme environments.</title>
        <authorList>
            <person name="Coleine C."/>
            <person name="Stajich J.E."/>
            <person name="Selbmann L."/>
        </authorList>
    </citation>
    <scope>NUCLEOTIDE SEQUENCE [LARGE SCALE GENOMIC DNA]</scope>
    <source>
        <strain evidence="2 3">CCFEE 5885</strain>
    </source>
</reference>
<evidence type="ECO:0000313" key="3">
    <source>
        <dbReference type="Proteomes" id="UP001345013"/>
    </source>
</evidence>
<feature type="region of interest" description="Disordered" evidence="1">
    <location>
        <begin position="1"/>
        <end position="164"/>
    </location>
</feature>
<proteinExistence type="predicted"/>
<feature type="compositionally biased region" description="Basic residues" evidence="1">
    <location>
        <begin position="229"/>
        <end position="238"/>
    </location>
</feature>
<sequence length="261" mass="28973">MESSGEYGALVDHPESPCATEIISLTESADNNEPDSDTNSDSSLPSLRDVLRPRKRSITDGKDIEGGAQQKRSRRQSRHRRQTTAERRGSVEIAESPSRSDHTSGLHSLGVTTVMTGSQDGGSTMERTQQHKVHSGKGPSSSMSTGQLDPEGRTNGDSHGEYRESQLPTTNAVELLVNLSGGSFLGVYGQRETCQGREYCCLLGAWLRPEDGVPHDQIQEYDRELVQRSRRQSLRKRKRESDHDGTDTQVLQKVRQWRADL</sequence>
<keyword evidence="3" id="KW-1185">Reference proteome</keyword>